<evidence type="ECO:0000259" key="4">
    <source>
        <dbReference type="PROSITE" id="PS50966"/>
    </source>
</evidence>
<dbReference type="InterPro" id="IPR007527">
    <property type="entry name" value="Znf_SWIM"/>
</dbReference>
<dbReference type="PROSITE" id="PS50966">
    <property type="entry name" value="ZF_SWIM"/>
    <property type="match status" value="1"/>
</dbReference>
<gene>
    <name evidence="6" type="primary">LOC106812974</name>
</gene>
<keyword evidence="2" id="KW-0479">Metal-binding</keyword>
<reference evidence="6" key="1">
    <citation type="submission" date="2025-08" db="UniProtKB">
        <authorList>
            <consortium name="RefSeq"/>
        </authorList>
    </citation>
    <scope>IDENTIFICATION</scope>
</reference>
<feature type="domain" description="SWIM-type" evidence="4">
    <location>
        <begin position="140"/>
        <end position="185"/>
    </location>
</feature>
<sequence>MNESYSYVQFSQTRPSVHEYSYPNLDAIRPERRAAAYDDKRYHADDVITAQPPLLPTKGKKKKDRGAGGAGGTLGGGTAFGGGGGGAYKHRSLLTPRCRYCRQPYEPTANERGDCADAPDRCLRCIDAVSCMVCARCVLYHCTAEKDDGGGALAHPCSCERPPATADGDAGGLCRHWAGLFCLALLVPCLWCYPPLAACRRCAVGWGCCGGRHKPYT</sequence>
<evidence type="ECO:0000313" key="5">
    <source>
        <dbReference type="Proteomes" id="UP000695022"/>
    </source>
</evidence>
<dbReference type="Pfam" id="PF05210">
    <property type="entry name" value="Sprouty"/>
    <property type="match status" value="1"/>
</dbReference>
<name>A0ABM1EJX3_PRICU</name>
<dbReference type="InterPro" id="IPR007875">
    <property type="entry name" value="Sprouty"/>
</dbReference>
<organism evidence="5 6">
    <name type="scientific">Priapulus caudatus</name>
    <name type="common">Priapulid worm</name>
    <dbReference type="NCBI Taxonomy" id="37621"/>
    <lineage>
        <taxon>Eukaryota</taxon>
        <taxon>Metazoa</taxon>
        <taxon>Ecdysozoa</taxon>
        <taxon>Scalidophora</taxon>
        <taxon>Priapulida</taxon>
        <taxon>Priapulimorpha</taxon>
        <taxon>Priapulimorphida</taxon>
        <taxon>Priapulidae</taxon>
        <taxon>Priapulus</taxon>
    </lineage>
</organism>
<keyword evidence="2" id="KW-0862">Zinc</keyword>
<accession>A0ABM1EJX3</accession>
<dbReference type="InterPro" id="IPR051192">
    <property type="entry name" value="Sprouty_domain"/>
</dbReference>
<protein>
    <submittedName>
        <fullName evidence="6">Sprouty-related, EVH1 domain-containing protein 2-like</fullName>
    </submittedName>
</protein>
<evidence type="ECO:0000313" key="6">
    <source>
        <dbReference type="RefSeq" id="XP_014672494.1"/>
    </source>
</evidence>
<keyword evidence="2" id="KW-0863">Zinc-finger</keyword>
<dbReference type="Proteomes" id="UP000695022">
    <property type="component" value="Unplaced"/>
</dbReference>
<keyword evidence="5" id="KW-1185">Reference proteome</keyword>
<dbReference type="GeneID" id="106812974"/>
<dbReference type="PANTHER" id="PTHR12365:SF7">
    <property type="entry name" value="PROTEIN SPROUTY"/>
    <property type="match status" value="1"/>
</dbReference>
<comment type="similarity">
    <text evidence="1">Belongs to the sprouty family.</text>
</comment>
<dbReference type="PROSITE" id="PS51227">
    <property type="entry name" value="SPR"/>
    <property type="match status" value="1"/>
</dbReference>
<evidence type="ECO:0000256" key="2">
    <source>
        <dbReference type="PROSITE-ProRule" id="PRU00325"/>
    </source>
</evidence>
<dbReference type="RefSeq" id="XP_014672494.1">
    <property type="nucleotide sequence ID" value="XM_014817008.1"/>
</dbReference>
<evidence type="ECO:0000256" key="3">
    <source>
        <dbReference type="SAM" id="MobiDB-lite"/>
    </source>
</evidence>
<evidence type="ECO:0000256" key="1">
    <source>
        <dbReference type="ARBA" id="ARBA00010964"/>
    </source>
</evidence>
<dbReference type="PANTHER" id="PTHR12365">
    <property type="entry name" value="SPROUTY"/>
    <property type="match status" value="1"/>
</dbReference>
<feature type="region of interest" description="Disordered" evidence="3">
    <location>
        <begin position="51"/>
        <end position="75"/>
    </location>
</feature>
<proteinExistence type="inferred from homology"/>